<feature type="transmembrane region" description="Helical" evidence="1">
    <location>
        <begin position="280"/>
        <end position="298"/>
    </location>
</feature>
<accession>A0A6I1GBP2</accession>
<evidence type="ECO:0000313" key="2">
    <source>
        <dbReference type="EMBL" id="KAB7788995.1"/>
    </source>
</evidence>
<evidence type="ECO:0000256" key="1">
    <source>
        <dbReference type="SAM" id="Phobius"/>
    </source>
</evidence>
<dbReference type="EMBL" id="WBVT01000056">
    <property type="protein sequence ID" value="KAB7788995.1"/>
    <property type="molecule type" value="Genomic_DNA"/>
</dbReference>
<dbReference type="Proteomes" id="UP000441772">
    <property type="component" value="Unassembled WGS sequence"/>
</dbReference>
<keyword evidence="1" id="KW-0472">Membrane</keyword>
<feature type="transmembrane region" description="Helical" evidence="1">
    <location>
        <begin position="59"/>
        <end position="81"/>
    </location>
</feature>
<feature type="transmembrane region" description="Helical" evidence="1">
    <location>
        <begin position="310"/>
        <end position="330"/>
    </location>
</feature>
<keyword evidence="1" id="KW-1133">Transmembrane helix</keyword>
<feature type="transmembrane region" description="Helical" evidence="1">
    <location>
        <begin position="370"/>
        <end position="389"/>
    </location>
</feature>
<protein>
    <recommendedName>
        <fullName evidence="4">Type VII secretion integral membrane protein EccD</fullName>
    </recommendedName>
</protein>
<feature type="transmembrane region" description="Helical" evidence="1">
    <location>
        <begin position="183"/>
        <end position="204"/>
    </location>
</feature>
<feature type="transmembrane region" description="Helical" evidence="1">
    <location>
        <begin position="93"/>
        <end position="114"/>
    </location>
</feature>
<feature type="transmembrane region" description="Helical" evidence="1">
    <location>
        <begin position="156"/>
        <end position="177"/>
    </location>
</feature>
<keyword evidence="1" id="KW-0812">Transmembrane</keyword>
<organism evidence="2 3">
    <name type="scientific">Bifidobacterium leontopitheci</name>
    <dbReference type="NCBI Taxonomy" id="2650774"/>
    <lineage>
        <taxon>Bacteria</taxon>
        <taxon>Bacillati</taxon>
        <taxon>Actinomycetota</taxon>
        <taxon>Actinomycetes</taxon>
        <taxon>Bifidobacteriales</taxon>
        <taxon>Bifidobacteriaceae</taxon>
        <taxon>Bifidobacterium</taxon>
    </lineage>
</organism>
<dbReference type="AlphaFoldDB" id="A0A6I1GBP2"/>
<dbReference type="RefSeq" id="WP_152235450.1">
    <property type="nucleotide sequence ID" value="NZ_JBHSKZ010000007.1"/>
</dbReference>
<sequence>MATDAHRRDHVNTAVAWGCAAASCVALAVMGFLSLPRPEARPSRAVTTSWRSDAFVDPWLIDVLLSIGAMLVLLAVLCRAASSLAHATWHRHAEYAGAFATTIAASVAFGPLASRFMQQSDIARPMPFAVFVSSCVAIVAFAYVQYASGYRMTVTLARFCLIAAVLVSFTDVAVVMGGVPVPVAAGLCSLCGIWLVHAQANLILRVPDRYLLEWQRYMTHRWTVRGPIPQRSRPLHTHDIAEDLDIATAEYTLGLIIAHLFMILGLAALCWSLPAEPDLLQTIGFVAYTVALACYLLLRPRTANSMFERMLMRAGAIVVVALAFATVAGHEDWRWLLPYLAFGLLAVGMVVVASTLALSEGFKSLMMSRLADALTSLSIALAGPAAFLASDAMDLIRGFLS</sequence>
<evidence type="ECO:0008006" key="4">
    <source>
        <dbReference type="Google" id="ProtNLM"/>
    </source>
</evidence>
<dbReference type="PROSITE" id="PS51257">
    <property type="entry name" value="PROKAR_LIPOPROTEIN"/>
    <property type="match status" value="1"/>
</dbReference>
<comment type="caution">
    <text evidence="2">The sequence shown here is derived from an EMBL/GenBank/DDBJ whole genome shotgun (WGS) entry which is preliminary data.</text>
</comment>
<reference evidence="2 3" key="1">
    <citation type="submission" date="2019-09" db="EMBL/GenBank/DDBJ databases">
        <title>Characterization of the phylogenetic diversity of two novel species belonging to the genus Bifidobacterium: Bifidobacterium cebidarum sp. nov. and Bifidobacterium leontopitheci sp. nov.</title>
        <authorList>
            <person name="Lugli G.A."/>
            <person name="Duranti S."/>
            <person name="Milani C."/>
            <person name="Turroni F."/>
            <person name="Ventura M."/>
        </authorList>
    </citation>
    <scope>NUCLEOTIDE SEQUENCE [LARGE SCALE GENOMIC DNA]</scope>
    <source>
        <strain evidence="2 3">LMG 31471</strain>
    </source>
</reference>
<evidence type="ECO:0000313" key="3">
    <source>
        <dbReference type="Proteomes" id="UP000441772"/>
    </source>
</evidence>
<keyword evidence="3" id="KW-1185">Reference proteome</keyword>
<gene>
    <name evidence="2" type="ORF">F7D09_2052</name>
</gene>
<proteinExistence type="predicted"/>
<feature type="transmembrane region" description="Helical" evidence="1">
    <location>
        <begin position="12"/>
        <end position="33"/>
    </location>
</feature>
<feature type="transmembrane region" description="Helical" evidence="1">
    <location>
        <begin position="336"/>
        <end position="358"/>
    </location>
</feature>
<feature type="transmembrane region" description="Helical" evidence="1">
    <location>
        <begin position="126"/>
        <end position="144"/>
    </location>
</feature>
<name>A0A6I1GBP2_9BIFI</name>
<feature type="transmembrane region" description="Helical" evidence="1">
    <location>
        <begin position="253"/>
        <end position="274"/>
    </location>
</feature>